<keyword evidence="8" id="KW-1185">Reference proteome</keyword>
<accession>A0AAW1LRP0</accession>
<dbReference type="GO" id="GO:0006508">
    <property type="term" value="P:proteolysis"/>
    <property type="evidence" value="ECO:0007669"/>
    <property type="project" value="UniProtKB-KW"/>
</dbReference>
<dbReference type="Gene3D" id="2.40.10.10">
    <property type="entry name" value="Trypsin-like serine proteases"/>
    <property type="match status" value="2"/>
</dbReference>
<evidence type="ECO:0000256" key="4">
    <source>
        <dbReference type="ARBA" id="ARBA00023157"/>
    </source>
</evidence>
<dbReference type="Pfam" id="PF00089">
    <property type="entry name" value="Trypsin"/>
    <property type="match status" value="1"/>
</dbReference>
<evidence type="ECO:0000256" key="1">
    <source>
        <dbReference type="ARBA" id="ARBA00022670"/>
    </source>
</evidence>
<keyword evidence="1" id="KW-0645">Protease</keyword>
<dbReference type="InterPro" id="IPR001314">
    <property type="entry name" value="Peptidase_S1A"/>
</dbReference>
<proteinExistence type="predicted"/>
<dbReference type="SUPFAM" id="SSF50494">
    <property type="entry name" value="Trypsin-like serine proteases"/>
    <property type="match status" value="1"/>
</dbReference>
<dbReference type="PANTHER" id="PTHR24252:SF7">
    <property type="entry name" value="HYALIN"/>
    <property type="match status" value="1"/>
</dbReference>
<feature type="signal peptide" evidence="5">
    <location>
        <begin position="1"/>
        <end position="22"/>
    </location>
</feature>
<dbReference type="PANTHER" id="PTHR24252">
    <property type="entry name" value="ACROSIN-RELATED"/>
    <property type="match status" value="1"/>
</dbReference>
<dbReference type="FunFam" id="2.40.10.10:FF:000073">
    <property type="entry name" value="Trypsin alpha"/>
    <property type="match status" value="1"/>
</dbReference>
<dbReference type="SMART" id="SM00020">
    <property type="entry name" value="Tryp_SPc"/>
    <property type="match status" value="1"/>
</dbReference>
<feature type="domain" description="Peptidase S1" evidence="6">
    <location>
        <begin position="39"/>
        <end position="172"/>
    </location>
</feature>
<evidence type="ECO:0000256" key="2">
    <source>
        <dbReference type="ARBA" id="ARBA00022801"/>
    </source>
</evidence>
<protein>
    <submittedName>
        <fullName evidence="7">Trypsin</fullName>
    </submittedName>
</protein>
<evidence type="ECO:0000313" key="7">
    <source>
        <dbReference type="EMBL" id="KAK9736473.1"/>
    </source>
</evidence>
<keyword evidence="5" id="KW-0732">Signal</keyword>
<evidence type="ECO:0000256" key="5">
    <source>
        <dbReference type="SAM" id="SignalP"/>
    </source>
</evidence>
<gene>
    <name evidence="7" type="ORF">QE152_g12455</name>
</gene>
<dbReference type="PROSITE" id="PS00134">
    <property type="entry name" value="TRYPSIN_HIS"/>
    <property type="match status" value="1"/>
</dbReference>
<comment type="caution">
    <text evidence="7">The sequence shown here is derived from an EMBL/GenBank/DDBJ whole genome shotgun (WGS) entry which is preliminary data.</text>
</comment>
<keyword evidence="3" id="KW-0720">Serine protease</keyword>
<organism evidence="7 8">
    <name type="scientific">Popillia japonica</name>
    <name type="common">Japanese beetle</name>
    <dbReference type="NCBI Taxonomy" id="7064"/>
    <lineage>
        <taxon>Eukaryota</taxon>
        <taxon>Metazoa</taxon>
        <taxon>Ecdysozoa</taxon>
        <taxon>Arthropoda</taxon>
        <taxon>Hexapoda</taxon>
        <taxon>Insecta</taxon>
        <taxon>Pterygota</taxon>
        <taxon>Neoptera</taxon>
        <taxon>Endopterygota</taxon>
        <taxon>Coleoptera</taxon>
        <taxon>Polyphaga</taxon>
        <taxon>Scarabaeiformia</taxon>
        <taxon>Scarabaeidae</taxon>
        <taxon>Rutelinae</taxon>
        <taxon>Popillia</taxon>
    </lineage>
</organism>
<evidence type="ECO:0000256" key="3">
    <source>
        <dbReference type="ARBA" id="ARBA00022825"/>
    </source>
</evidence>
<dbReference type="PRINTS" id="PR00722">
    <property type="entry name" value="CHYMOTRYPSIN"/>
</dbReference>
<dbReference type="GO" id="GO:0004252">
    <property type="term" value="F:serine-type endopeptidase activity"/>
    <property type="evidence" value="ECO:0007669"/>
    <property type="project" value="InterPro"/>
</dbReference>
<evidence type="ECO:0000313" key="8">
    <source>
        <dbReference type="Proteomes" id="UP001458880"/>
    </source>
</evidence>
<dbReference type="InterPro" id="IPR043504">
    <property type="entry name" value="Peptidase_S1_PA_chymotrypsin"/>
</dbReference>
<evidence type="ECO:0000259" key="6">
    <source>
        <dbReference type="PROSITE" id="PS50240"/>
    </source>
</evidence>
<dbReference type="InterPro" id="IPR001254">
    <property type="entry name" value="Trypsin_dom"/>
</dbReference>
<dbReference type="EMBL" id="JASPKY010000113">
    <property type="protein sequence ID" value="KAK9736473.1"/>
    <property type="molecule type" value="Genomic_DNA"/>
</dbReference>
<keyword evidence="2" id="KW-0378">Hydrolase</keyword>
<dbReference type="CDD" id="cd00190">
    <property type="entry name" value="Tryp_SPc"/>
    <property type="match status" value="1"/>
</dbReference>
<feature type="chain" id="PRO_5043553468" evidence="5">
    <location>
        <begin position="23"/>
        <end position="172"/>
    </location>
</feature>
<dbReference type="InterPro" id="IPR018114">
    <property type="entry name" value="TRYPSIN_HIS"/>
</dbReference>
<name>A0AAW1LRP0_POPJA</name>
<dbReference type="Proteomes" id="UP001458880">
    <property type="component" value="Unassembled WGS sequence"/>
</dbReference>
<reference evidence="7 8" key="1">
    <citation type="journal article" date="2024" name="BMC Genomics">
        <title>De novo assembly and annotation of Popillia japonica's genome with initial clues to its potential as an invasive pest.</title>
        <authorList>
            <person name="Cucini C."/>
            <person name="Boschi S."/>
            <person name="Funari R."/>
            <person name="Cardaioli E."/>
            <person name="Iannotti N."/>
            <person name="Marturano G."/>
            <person name="Paoli F."/>
            <person name="Bruttini M."/>
            <person name="Carapelli A."/>
            <person name="Frati F."/>
            <person name="Nardi F."/>
        </authorList>
    </citation>
    <scope>NUCLEOTIDE SEQUENCE [LARGE SCALE GENOMIC DNA]</scope>
    <source>
        <strain evidence="7">DMR45628</strain>
    </source>
</reference>
<dbReference type="InterPro" id="IPR009003">
    <property type="entry name" value="Peptidase_S1_PA"/>
</dbReference>
<sequence length="172" mass="19406">MNWKYTFSYFAVIFSVLDLYSLQEETSHSFIESIENHRIVGGIDAEDGQFPYQISLRWHGRHICGGSILSERYILTAAHCVYRQVPENLTVVSGSNTLDQGGDTYKIEKLIPHQGYVQETITNDIALIKLTEEVKYGDKVVAIKLPEQETGCNVELTLSGWGTTTVNNNFIL</sequence>
<dbReference type="AlphaFoldDB" id="A0AAW1LRP0"/>
<dbReference type="PROSITE" id="PS50240">
    <property type="entry name" value="TRYPSIN_DOM"/>
    <property type="match status" value="1"/>
</dbReference>
<keyword evidence="4" id="KW-1015">Disulfide bond</keyword>